<proteinExistence type="predicted"/>
<name>A0AAV8WTF6_9CUCU</name>
<reference evidence="2" key="1">
    <citation type="journal article" date="2023" name="Insect Mol. Biol.">
        <title>Genome sequencing provides insights into the evolution of gene families encoding plant cell wall-degrading enzymes in longhorned beetles.</title>
        <authorList>
            <person name="Shin N.R."/>
            <person name="Okamura Y."/>
            <person name="Kirsch R."/>
            <person name="Pauchet Y."/>
        </authorList>
    </citation>
    <scope>NUCLEOTIDE SEQUENCE</scope>
    <source>
        <strain evidence="2">RBIC_L_NR</strain>
    </source>
</reference>
<organism evidence="2 3">
    <name type="scientific">Rhamnusium bicolor</name>
    <dbReference type="NCBI Taxonomy" id="1586634"/>
    <lineage>
        <taxon>Eukaryota</taxon>
        <taxon>Metazoa</taxon>
        <taxon>Ecdysozoa</taxon>
        <taxon>Arthropoda</taxon>
        <taxon>Hexapoda</taxon>
        <taxon>Insecta</taxon>
        <taxon>Pterygota</taxon>
        <taxon>Neoptera</taxon>
        <taxon>Endopterygota</taxon>
        <taxon>Coleoptera</taxon>
        <taxon>Polyphaga</taxon>
        <taxon>Cucujiformia</taxon>
        <taxon>Chrysomeloidea</taxon>
        <taxon>Cerambycidae</taxon>
        <taxon>Lepturinae</taxon>
        <taxon>Rhagiini</taxon>
        <taxon>Rhamnusium</taxon>
    </lineage>
</organism>
<dbReference type="Pfam" id="PF03455">
    <property type="entry name" value="dDENN"/>
    <property type="match status" value="1"/>
</dbReference>
<dbReference type="SMART" id="SM00801">
    <property type="entry name" value="dDENN"/>
    <property type="match status" value="1"/>
</dbReference>
<sequence>MDYVHSVYLSDAYLQVFIMCFKDYKKYIVDGTFQKEEFIKSGKTKGIRRFLKMFTETYMFLAFLDSVLHNPENLLAFDKKIPMYGSEESNIILNKMLEWNR</sequence>
<dbReference type="AlphaFoldDB" id="A0AAV8WTF6"/>
<evidence type="ECO:0000313" key="2">
    <source>
        <dbReference type="EMBL" id="KAJ8929051.1"/>
    </source>
</evidence>
<dbReference type="InterPro" id="IPR005112">
    <property type="entry name" value="dDENN_dom"/>
</dbReference>
<gene>
    <name evidence="2" type="ORF">NQ314_018320</name>
</gene>
<dbReference type="EMBL" id="JANEYF010005149">
    <property type="protein sequence ID" value="KAJ8929051.1"/>
    <property type="molecule type" value="Genomic_DNA"/>
</dbReference>
<accession>A0AAV8WTF6</accession>
<comment type="caution">
    <text evidence="2">The sequence shown here is derived from an EMBL/GenBank/DDBJ whole genome shotgun (WGS) entry which is preliminary data.</text>
</comment>
<evidence type="ECO:0000259" key="1">
    <source>
        <dbReference type="SMART" id="SM00801"/>
    </source>
</evidence>
<dbReference type="Proteomes" id="UP001162156">
    <property type="component" value="Unassembled WGS sequence"/>
</dbReference>
<protein>
    <recommendedName>
        <fullName evidence="1">dDENN domain-containing protein</fullName>
    </recommendedName>
</protein>
<keyword evidence="3" id="KW-1185">Reference proteome</keyword>
<evidence type="ECO:0000313" key="3">
    <source>
        <dbReference type="Proteomes" id="UP001162156"/>
    </source>
</evidence>
<feature type="domain" description="dDENN" evidence="1">
    <location>
        <begin position="5"/>
        <end position="67"/>
    </location>
</feature>